<evidence type="ECO:0000256" key="3">
    <source>
        <dbReference type="ARBA" id="ARBA00023163"/>
    </source>
</evidence>
<dbReference type="AlphaFoldDB" id="A0A291RPG7"/>
<dbReference type="InterPro" id="IPR009057">
    <property type="entry name" value="Homeodomain-like_sf"/>
</dbReference>
<protein>
    <submittedName>
        <fullName evidence="6">TetR family transcriptional regulator</fullName>
    </submittedName>
</protein>
<dbReference type="GO" id="GO:0003700">
    <property type="term" value="F:DNA-binding transcription factor activity"/>
    <property type="evidence" value="ECO:0007669"/>
    <property type="project" value="TreeGrafter"/>
</dbReference>
<feature type="domain" description="HTH tetR-type" evidence="5">
    <location>
        <begin position="15"/>
        <end position="75"/>
    </location>
</feature>
<dbReference type="Pfam" id="PF00440">
    <property type="entry name" value="TetR_N"/>
    <property type="match status" value="1"/>
</dbReference>
<dbReference type="SUPFAM" id="SSF46689">
    <property type="entry name" value="Homeodomain-like"/>
    <property type="match status" value="1"/>
</dbReference>
<reference evidence="6 7" key="1">
    <citation type="submission" date="2017-10" db="EMBL/GenBank/DDBJ databases">
        <title>Comparative genomics between pathogenic Norcardia.</title>
        <authorList>
            <person name="Zeng L."/>
        </authorList>
    </citation>
    <scope>NUCLEOTIDE SEQUENCE [LARGE SCALE GENOMIC DNA]</scope>
    <source>
        <strain evidence="6 7">NC_YFY_NT001</strain>
    </source>
</reference>
<accession>A0A291RPG7</accession>
<name>A0A291RPG7_9NOCA</name>
<dbReference type="Gene3D" id="1.10.357.10">
    <property type="entry name" value="Tetracycline Repressor, domain 2"/>
    <property type="match status" value="1"/>
</dbReference>
<dbReference type="Proteomes" id="UP000221961">
    <property type="component" value="Chromosome"/>
</dbReference>
<dbReference type="PRINTS" id="PR00455">
    <property type="entry name" value="HTHTETR"/>
</dbReference>
<sequence>MLDRVERRTQQQRKEATVAKLIDAAIETIVQDGYYRTTVAAVCERAGVSVGALFRHFENRFALIAQVADEISRRILEAADAGLASARNQPDSVEAGLALLSGLSFSPLVAAWHEMMVAARTDEKLREHIAPALPMFYDGILERAKTLGALKDVPESMHEIVLFSITQMFSGAALTGSVYPRPDLDVKRIPLAVFLITHSPEI</sequence>
<evidence type="ECO:0000256" key="2">
    <source>
        <dbReference type="ARBA" id="ARBA00023125"/>
    </source>
</evidence>
<evidence type="ECO:0000313" key="7">
    <source>
        <dbReference type="Proteomes" id="UP000221961"/>
    </source>
</evidence>
<proteinExistence type="predicted"/>
<keyword evidence="2 4" id="KW-0238">DNA-binding</keyword>
<dbReference type="PROSITE" id="PS50977">
    <property type="entry name" value="HTH_TETR_2"/>
    <property type="match status" value="1"/>
</dbReference>
<dbReference type="EMBL" id="CP023778">
    <property type="protein sequence ID" value="ATL69237.1"/>
    <property type="molecule type" value="Genomic_DNA"/>
</dbReference>
<evidence type="ECO:0000256" key="4">
    <source>
        <dbReference type="PROSITE-ProRule" id="PRU00335"/>
    </source>
</evidence>
<evidence type="ECO:0000259" key="5">
    <source>
        <dbReference type="PROSITE" id="PS50977"/>
    </source>
</evidence>
<evidence type="ECO:0000256" key="1">
    <source>
        <dbReference type="ARBA" id="ARBA00023015"/>
    </source>
</evidence>
<dbReference type="GO" id="GO:0000976">
    <property type="term" value="F:transcription cis-regulatory region binding"/>
    <property type="evidence" value="ECO:0007669"/>
    <property type="project" value="TreeGrafter"/>
</dbReference>
<feature type="DNA-binding region" description="H-T-H motif" evidence="4">
    <location>
        <begin position="38"/>
        <end position="57"/>
    </location>
</feature>
<dbReference type="InterPro" id="IPR050109">
    <property type="entry name" value="HTH-type_TetR-like_transc_reg"/>
</dbReference>
<evidence type="ECO:0000313" key="6">
    <source>
        <dbReference type="EMBL" id="ATL69237.1"/>
    </source>
</evidence>
<keyword evidence="3" id="KW-0804">Transcription</keyword>
<organism evidence="6 7">
    <name type="scientific">Nocardia terpenica</name>
    <dbReference type="NCBI Taxonomy" id="455432"/>
    <lineage>
        <taxon>Bacteria</taxon>
        <taxon>Bacillati</taxon>
        <taxon>Actinomycetota</taxon>
        <taxon>Actinomycetes</taxon>
        <taxon>Mycobacteriales</taxon>
        <taxon>Nocardiaceae</taxon>
        <taxon>Nocardia</taxon>
    </lineage>
</organism>
<dbReference type="InterPro" id="IPR001647">
    <property type="entry name" value="HTH_TetR"/>
</dbReference>
<gene>
    <name evidence="6" type="ORF">CRH09_26740</name>
</gene>
<dbReference type="PANTHER" id="PTHR30055">
    <property type="entry name" value="HTH-TYPE TRANSCRIPTIONAL REGULATOR RUTR"/>
    <property type="match status" value="1"/>
</dbReference>
<dbReference type="KEGG" id="ntp:CRH09_26740"/>
<keyword evidence="1" id="KW-0805">Transcription regulation</keyword>
<dbReference type="PANTHER" id="PTHR30055:SF234">
    <property type="entry name" value="HTH-TYPE TRANSCRIPTIONAL REGULATOR BETI"/>
    <property type="match status" value="1"/>
</dbReference>